<organism evidence="2 3">
    <name type="scientific">Corticimicrobacter populi</name>
    <dbReference type="NCBI Taxonomy" id="2175229"/>
    <lineage>
        <taxon>Bacteria</taxon>
        <taxon>Pseudomonadati</taxon>
        <taxon>Pseudomonadota</taxon>
        <taxon>Betaproteobacteria</taxon>
        <taxon>Burkholderiales</taxon>
        <taxon>Alcaligenaceae</taxon>
        <taxon>Corticimicrobacter</taxon>
    </lineage>
</organism>
<sequence length="576" mass="63024">MSPLYRSTPARLTAPATTKLPRLALYALLLAYIVAGLFMRDPWKSDDLIGMATMLDNAREGGQAWLLPRIGDMAHAQNGPLSAWAGGLFAVLFGGWLGEVTAARLPNILWFLLCAAGLWYGAYLIGRRPEAQPLALPFGGEPNERDYGRMIADAALLLLLATAGILIHVHETGIVPALLACNALAFYGLTRMLDKPLNGAIFLGLGLAGACLARGLPGVLPLLLALPFIFRPGCLLWHRLKWLALGLAIAALPVIAWLLAASAQGARGEYWIDSWLQWNLDYYGLPTFKGSIGGLRDLSWFLWPTWPLAALAISRWRGWYNAPHIAIALGLLAAGLLSLLVVPTPGELDFIALVVPAAALAAFSLPTLRRGIVNTLDWFAVMCFSLTAVTVWLGWIALHLGWPPKIAHNIARQTTGFDPSMDWLPTLLAILISLGWVALLRWRFKARPTALWRGTILSAGGLATTWLLLVLLWLPAIDYARSYRAVSAELAQTAAREIGPGECIRAVNLGTSQRAAFYVFDKQSFSYDSRCNFVLVQTSRSAMEEGRAPHADAQHVLWEGARAADRHELFRLLRLR</sequence>
<feature type="transmembrane region" description="Helical" evidence="1">
    <location>
        <begin position="79"/>
        <end position="96"/>
    </location>
</feature>
<dbReference type="EMBL" id="QETA01000003">
    <property type="protein sequence ID" value="PWF22986.1"/>
    <property type="molecule type" value="Genomic_DNA"/>
</dbReference>
<feature type="transmembrane region" description="Helical" evidence="1">
    <location>
        <begin position="450"/>
        <end position="474"/>
    </location>
</feature>
<feature type="transmembrane region" description="Helical" evidence="1">
    <location>
        <begin position="378"/>
        <end position="402"/>
    </location>
</feature>
<accession>A0A2V1JYX8</accession>
<feature type="transmembrane region" description="Helical" evidence="1">
    <location>
        <begin position="348"/>
        <end position="366"/>
    </location>
</feature>
<dbReference type="AlphaFoldDB" id="A0A2V1JYX8"/>
<name>A0A2V1JYX8_9BURK</name>
<gene>
    <name evidence="2" type="ORF">DD235_08220</name>
</gene>
<evidence type="ECO:0000256" key="1">
    <source>
        <dbReference type="SAM" id="Phobius"/>
    </source>
</evidence>
<keyword evidence="1" id="KW-1133">Transmembrane helix</keyword>
<evidence type="ECO:0000313" key="3">
    <source>
        <dbReference type="Proteomes" id="UP000245212"/>
    </source>
</evidence>
<feature type="transmembrane region" description="Helical" evidence="1">
    <location>
        <begin position="108"/>
        <end position="126"/>
    </location>
</feature>
<feature type="transmembrane region" description="Helical" evidence="1">
    <location>
        <begin position="173"/>
        <end position="190"/>
    </location>
</feature>
<feature type="transmembrane region" description="Helical" evidence="1">
    <location>
        <begin position="147"/>
        <end position="167"/>
    </location>
</feature>
<protein>
    <submittedName>
        <fullName evidence="2">Glycosyltransferase</fullName>
    </submittedName>
</protein>
<feature type="transmembrane region" description="Helical" evidence="1">
    <location>
        <begin position="322"/>
        <end position="341"/>
    </location>
</feature>
<dbReference type="Proteomes" id="UP000245212">
    <property type="component" value="Unassembled WGS sequence"/>
</dbReference>
<keyword evidence="3" id="KW-1185">Reference proteome</keyword>
<comment type="caution">
    <text evidence="2">The sequence shown here is derived from an EMBL/GenBank/DDBJ whole genome shotgun (WGS) entry which is preliminary data.</text>
</comment>
<dbReference type="GO" id="GO:0016740">
    <property type="term" value="F:transferase activity"/>
    <property type="evidence" value="ECO:0007669"/>
    <property type="project" value="UniProtKB-KW"/>
</dbReference>
<keyword evidence="2" id="KW-0808">Transferase</keyword>
<feature type="transmembrane region" description="Helical" evidence="1">
    <location>
        <begin position="242"/>
        <end position="260"/>
    </location>
</feature>
<feature type="transmembrane region" description="Helical" evidence="1">
    <location>
        <begin position="423"/>
        <end position="444"/>
    </location>
</feature>
<keyword evidence="1" id="KW-0812">Transmembrane</keyword>
<feature type="transmembrane region" description="Helical" evidence="1">
    <location>
        <begin position="20"/>
        <end position="39"/>
    </location>
</feature>
<keyword evidence="1" id="KW-0472">Membrane</keyword>
<feature type="transmembrane region" description="Helical" evidence="1">
    <location>
        <begin position="298"/>
        <end position="316"/>
    </location>
</feature>
<feature type="transmembrane region" description="Helical" evidence="1">
    <location>
        <begin position="202"/>
        <end position="230"/>
    </location>
</feature>
<proteinExistence type="predicted"/>
<reference evidence="3" key="1">
    <citation type="submission" date="2018-05" db="EMBL/GenBank/DDBJ databases">
        <authorList>
            <person name="Li Y."/>
        </authorList>
    </citation>
    <scope>NUCLEOTIDE SEQUENCE [LARGE SCALE GENOMIC DNA]</scope>
    <source>
        <strain evidence="3">3d-2-2</strain>
    </source>
</reference>
<dbReference type="RefSeq" id="WP_109061603.1">
    <property type="nucleotide sequence ID" value="NZ_QETA01000003.1"/>
</dbReference>
<evidence type="ECO:0000313" key="2">
    <source>
        <dbReference type="EMBL" id="PWF22986.1"/>
    </source>
</evidence>